<evidence type="ECO:0000256" key="2">
    <source>
        <dbReference type="PROSITE-ProRule" id="PRU00124"/>
    </source>
</evidence>
<dbReference type="EMBL" id="JAHWGI010000219">
    <property type="protein sequence ID" value="KAK3910983.1"/>
    <property type="molecule type" value="Genomic_DNA"/>
</dbReference>
<feature type="disulfide bond" evidence="2">
    <location>
        <begin position="24"/>
        <end position="36"/>
    </location>
</feature>
<protein>
    <submittedName>
        <fullName evidence="4">Low-density lipoprotein receptor-related protein 2</fullName>
    </submittedName>
</protein>
<name>A0AAE1L934_9NEOP</name>
<sequence>MQYTLVLLGLVALTAPCLPALASCPEGQFKCKDGSCTNSLYDKCDGVRNCRDGSDESVALCDAIPTTAHRLQDADKAVVSRVEFAPEHKAVELLMCTAEKCNKLAVNGAARGGAMSYSFYSDCNSLGGGPCVLNRSISPIDYKPLSGGPVQFVTMRLPKRWAIWLDGHLDKALVLPAPVCSDKLKIKPSAWTTDMPVTFSTVATSKFEKENAFAGLELPSTAKFIADTVLEALRC</sequence>
<dbReference type="InterPro" id="IPR002172">
    <property type="entry name" value="LDrepeatLR_classA_rpt"/>
</dbReference>
<keyword evidence="3" id="KW-0732">Signal</keyword>
<dbReference type="InterPro" id="IPR036055">
    <property type="entry name" value="LDL_receptor-like_sf"/>
</dbReference>
<keyword evidence="1 2" id="KW-1015">Disulfide bond</keyword>
<gene>
    <name evidence="4" type="ORF">KUF71_020687</name>
</gene>
<keyword evidence="4" id="KW-0675">Receptor</keyword>
<accession>A0AAE1L934</accession>
<evidence type="ECO:0000313" key="4">
    <source>
        <dbReference type="EMBL" id="KAK3910983.1"/>
    </source>
</evidence>
<dbReference type="SMART" id="SM00192">
    <property type="entry name" value="LDLa"/>
    <property type="match status" value="1"/>
</dbReference>
<dbReference type="Gene3D" id="4.10.400.10">
    <property type="entry name" value="Low-density Lipoprotein Receptor"/>
    <property type="match status" value="1"/>
</dbReference>
<reference evidence="4" key="2">
    <citation type="journal article" date="2023" name="BMC Genomics">
        <title>Pest status, molecular evolution, and epigenetic factors derived from the genome assembly of Frankliniella fusca, a thysanopteran phytovirus vector.</title>
        <authorList>
            <person name="Catto M.A."/>
            <person name="Labadie P.E."/>
            <person name="Jacobson A.L."/>
            <person name="Kennedy G.G."/>
            <person name="Srinivasan R."/>
            <person name="Hunt B.G."/>
        </authorList>
    </citation>
    <scope>NUCLEOTIDE SEQUENCE</scope>
    <source>
        <strain evidence="4">PL_HMW_Pooled</strain>
    </source>
</reference>
<keyword evidence="5" id="KW-1185">Reference proteome</keyword>
<dbReference type="Pfam" id="PF00057">
    <property type="entry name" value="Ldl_recept_a"/>
    <property type="match status" value="1"/>
</dbReference>
<comment type="caution">
    <text evidence="2">Lacks conserved residue(s) required for the propagation of feature annotation.</text>
</comment>
<proteinExistence type="predicted"/>
<evidence type="ECO:0000256" key="1">
    <source>
        <dbReference type="ARBA" id="ARBA00023157"/>
    </source>
</evidence>
<dbReference type="Proteomes" id="UP001219518">
    <property type="component" value="Unassembled WGS sequence"/>
</dbReference>
<feature type="chain" id="PRO_5042025185" evidence="3">
    <location>
        <begin position="23"/>
        <end position="235"/>
    </location>
</feature>
<reference evidence="4" key="1">
    <citation type="submission" date="2021-07" db="EMBL/GenBank/DDBJ databases">
        <authorList>
            <person name="Catto M.A."/>
            <person name="Jacobson A."/>
            <person name="Kennedy G."/>
            <person name="Labadie P."/>
            <person name="Hunt B.G."/>
            <person name="Srinivasan R."/>
        </authorList>
    </citation>
    <scope>NUCLEOTIDE SEQUENCE</scope>
    <source>
        <strain evidence="4">PL_HMW_Pooled</strain>
        <tissue evidence="4">Head</tissue>
    </source>
</reference>
<evidence type="ECO:0000256" key="3">
    <source>
        <dbReference type="SAM" id="SignalP"/>
    </source>
</evidence>
<keyword evidence="4" id="KW-0449">Lipoprotein</keyword>
<evidence type="ECO:0000313" key="5">
    <source>
        <dbReference type="Proteomes" id="UP001219518"/>
    </source>
</evidence>
<dbReference type="AlphaFoldDB" id="A0AAE1L934"/>
<feature type="signal peptide" evidence="3">
    <location>
        <begin position="1"/>
        <end position="22"/>
    </location>
</feature>
<dbReference type="CDD" id="cd00112">
    <property type="entry name" value="LDLa"/>
    <property type="match status" value="1"/>
</dbReference>
<comment type="caution">
    <text evidence="4">The sequence shown here is derived from an EMBL/GenBank/DDBJ whole genome shotgun (WGS) entry which is preliminary data.</text>
</comment>
<dbReference type="SUPFAM" id="SSF57424">
    <property type="entry name" value="LDL receptor-like module"/>
    <property type="match status" value="1"/>
</dbReference>
<organism evidence="4 5">
    <name type="scientific">Frankliniella fusca</name>
    <dbReference type="NCBI Taxonomy" id="407009"/>
    <lineage>
        <taxon>Eukaryota</taxon>
        <taxon>Metazoa</taxon>
        <taxon>Ecdysozoa</taxon>
        <taxon>Arthropoda</taxon>
        <taxon>Hexapoda</taxon>
        <taxon>Insecta</taxon>
        <taxon>Pterygota</taxon>
        <taxon>Neoptera</taxon>
        <taxon>Paraneoptera</taxon>
        <taxon>Thysanoptera</taxon>
        <taxon>Terebrantia</taxon>
        <taxon>Thripoidea</taxon>
        <taxon>Thripidae</taxon>
        <taxon>Frankliniella</taxon>
    </lineage>
</organism>
<dbReference type="PROSITE" id="PS50068">
    <property type="entry name" value="LDLRA_2"/>
    <property type="match status" value="1"/>
</dbReference>